<feature type="compositionally biased region" description="Basic and acidic residues" evidence="3">
    <location>
        <begin position="113"/>
        <end position="122"/>
    </location>
</feature>
<sequence>MQKTNQLIQLLDEQQPGVLKEQQDTLNHRILMKNKEIIDLTQTHLKKWLKLIQENVIHFHEQVKPNSHLRNKFQSFEQYEKRLKKLNKDSLFKEVQHEEIDLSQQKVPSSSFKHKDLEDIQPRHRSQRYHNSKSQRNKQGEEKQLEILNSIAENQDIMDKAEDLLDSYSSYSRSLRDQTYEERKSMDSMSRKSQISRSLKDDYHSHSQKQHHKSPMTITFGATLATWMNNQNLLDQQQEQIDEINQLQKIEEENMENDPEEMIANNTYAPETEEQRRHTEMLKRMEKVYSDISYIDYDILKQYEGFERRVNINSSTLVIMCINKLYQIMLDHGVLLINGQTVVDTKNIKRLFFSKIYITDQMLFVSMQAPLDDVFYLHEDHPEWKFLMNHFQLVEFSDDSKVIGSYKTFYQNIALGNAFVSKAFIHQNKAKRYLYTSLYASYYFFFKQKRLDQNDFFCANPDLDLAREIWNLLESKYIKKVFGRFLPNIRINKRIYIPMLDTVLNVDNVFNLPAFDETLEDVREMRQREIADQKQNKQIGKRQQVLKSHYLNQSQTQDNQRTSSDQNTDSRKVLYGIKSTDYNPETHVQVRVLNNEDLPTDFDTGINQQDFQYDNYANAQVNQNNGGGFFGMFCCVPPRIFNRPERRFNSSVDSLIIHMHGGGFVSMSSASHQNYTRIWSIDTKLPVFSIDYRLSPQYQFPSAINDIWQTYYYIVEHAKQEFGINPKRIILVGDSAGGNLVAAITIMCIMRNYRKPDGIILAYPGINIIELIQSIALNLSFTDFTPSTLLALDDPILPFPFLKMCLESYVGKNVELAKHPYLSPLKASDDVLRQFPPTRIMVASNDPIRDGIINFYSKLGVDVKLKEFSLMPHGFLSYNFPIWGMRDESMEGIKLGTEWIKELIELTKTNPQPKTQNYNSELSERQGALFEYIPATEDPDFSDLQKQDNEDQVEEILIWLWVWDKRFFFGVNHNPSVLLNIWILPIILSLILALHSYEVVFSDKAVQEQQQGKINSCIDNDLYKQSTHYQYMQVFNSALLVMTLVKGYIERNRDISGKQDQLQGVYTTKQPVVSAYQHTHFDFWQRQNTAFSYIALTMLFFNFYVYYISFRVAAAFSKSTCPSDSYYEILPGAYTTLIHANIVQVVGSFAIGSFLLAILIKLINVISFVTCPLKMLWFKKNVRAF</sequence>
<dbReference type="Gene3D" id="3.40.50.1820">
    <property type="entry name" value="alpha/beta hydrolase"/>
    <property type="match status" value="1"/>
</dbReference>
<evidence type="ECO:0000313" key="7">
    <source>
        <dbReference type="Proteomes" id="UP000039865"/>
    </source>
</evidence>
<feature type="compositionally biased region" description="Basic residues" evidence="3">
    <location>
        <begin position="123"/>
        <end position="136"/>
    </location>
</feature>
<dbReference type="InParanoid" id="A0A078A6M4"/>
<dbReference type="InterPro" id="IPR013094">
    <property type="entry name" value="AB_hydrolase_3"/>
</dbReference>
<dbReference type="OrthoDB" id="408631at2759"/>
<dbReference type="AlphaFoldDB" id="A0A078A6M4"/>
<name>A0A078A6M4_STYLE</name>
<dbReference type="GO" id="GO:0005829">
    <property type="term" value="C:cytosol"/>
    <property type="evidence" value="ECO:0007669"/>
    <property type="project" value="TreeGrafter"/>
</dbReference>
<evidence type="ECO:0000313" key="6">
    <source>
        <dbReference type="EMBL" id="CDW76394.1"/>
    </source>
</evidence>
<dbReference type="GO" id="GO:0019433">
    <property type="term" value="P:triglyceride catabolic process"/>
    <property type="evidence" value="ECO:0007669"/>
    <property type="project" value="TreeGrafter"/>
</dbReference>
<feature type="region of interest" description="Disordered" evidence="3">
    <location>
        <begin position="100"/>
        <end position="142"/>
    </location>
</feature>
<keyword evidence="2" id="KW-0378">Hydrolase</keyword>
<dbReference type="PANTHER" id="PTHR23025">
    <property type="entry name" value="TRIACYLGLYCEROL LIPASE"/>
    <property type="match status" value="1"/>
</dbReference>
<reference evidence="6 7" key="1">
    <citation type="submission" date="2014-06" db="EMBL/GenBank/DDBJ databases">
        <authorList>
            <person name="Swart Estienne"/>
        </authorList>
    </citation>
    <scope>NUCLEOTIDE SEQUENCE [LARGE SCALE GENOMIC DNA]</scope>
    <source>
        <strain evidence="6 7">130c</strain>
    </source>
</reference>
<evidence type="ECO:0000259" key="5">
    <source>
        <dbReference type="Pfam" id="PF07859"/>
    </source>
</evidence>
<dbReference type="EMBL" id="CCKQ01005232">
    <property type="protein sequence ID" value="CDW76394.1"/>
    <property type="molecule type" value="Genomic_DNA"/>
</dbReference>
<dbReference type="InterPro" id="IPR002168">
    <property type="entry name" value="Lipase_GDXG_HIS_AS"/>
</dbReference>
<feature type="region of interest" description="Disordered" evidence="3">
    <location>
        <begin position="551"/>
        <end position="570"/>
    </location>
</feature>
<keyword evidence="4" id="KW-0472">Membrane</keyword>
<protein>
    <submittedName>
        <fullName evidence="6">Hormone sensitive</fullName>
    </submittedName>
</protein>
<feature type="transmembrane region" description="Helical" evidence="4">
    <location>
        <begin position="1090"/>
        <end position="1109"/>
    </location>
</feature>
<feature type="transmembrane region" description="Helical" evidence="4">
    <location>
        <begin position="1149"/>
        <end position="1173"/>
    </location>
</feature>
<gene>
    <name evidence="6" type="primary">Contig13407.g14315</name>
    <name evidence="6" type="ORF">STYLEM_5394</name>
</gene>
<evidence type="ECO:0000256" key="3">
    <source>
        <dbReference type="SAM" id="MobiDB-lite"/>
    </source>
</evidence>
<dbReference type="InterPro" id="IPR029058">
    <property type="entry name" value="AB_hydrolase_fold"/>
</dbReference>
<feature type="compositionally biased region" description="Polar residues" evidence="3">
    <location>
        <begin position="102"/>
        <end position="111"/>
    </location>
</feature>
<comment type="similarity">
    <text evidence="1">Belongs to the 'GDXG' lipolytic enzyme family.</text>
</comment>
<proteinExistence type="inferred from homology"/>
<feature type="domain" description="Alpha/beta hydrolase fold-3" evidence="5">
    <location>
        <begin position="656"/>
        <end position="876"/>
    </location>
</feature>
<organism evidence="6 7">
    <name type="scientific">Stylonychia lemnae</name>
    <name type="common">Ciliate</name>
    <dbReference type="NCBI Taxonomy" id="5949"/>
    <lineage>
        <taxon>Eukaryota</taxon>
        <taxon>Sar</taxon>
        <taxon>Alveolata</taxon>
        <taxon>Ciliophora</taxon>
        <taxon>Intramacronucleata</taxon>
        <taxon>Spirotrichea</taxon>
        <taxon>Stichotrichia</taxon>
        <taxon>Sporadotrichida</taxon>
        <taxon>Oxytrichidae</taxon>
        <taxon>Stylonychinae</taxon>
        <taxon>Stylonychia</taxon>
    </lineage>
</organism>
<evidence type="ECO:0000256" key="1">
    <source>
        <dbReference type="ARBA" id="ARBA00010515"/>
    </source>
</evidence>
<feature type="region of interest" description="Disordered" evidence="3">
    <location>
        <begin position="176"/>
        <end position="216"/>
    </location>
</feature>
<feature type="compositionally biased region" description="Basic and acidic residues" evidence="3">
    <location>
        <begin position="176"/>
        <end position="190"/>
    </location>
</feature>
<dbReference type="Pfam" id="PF07859">
    <property type="entry name" value="Abhydrolase_3"/>
    <property type="match status" value="1"/>
</dbReference>
<dbReference type="PANTHER" id="PTHR23025:SF3">
    <property type="entry name" value="HORMONE-SENSITIVE LIPASE"/>
    <property type="match status" value="1"/>
</dbReference>
<dbReference type="GO" id="GO:0004771">
    <property type="term" value="F:sterol ester esterase activity"/>
    <property type="evidence" value="ECO:0007669"/>
    <property type="project" value="TreeGrafter"/>
</dbReference>
<dbReference type="PROSITE" id="PS01173">
    <property type="entry name" value="LIPASE_GDXG_HIS"/>
    <property type="match status" value="1"/>
</dbReference>
<evidence type="ECO:0000256" key="4">
    <source>
        <dbReference type="SAM" id="Phobius"/>
    </source>
</evidence>
<keyword evidence="4" id="KW-0812">Transmembrane</keyword>
<dbReference type="Proteomes" id="UP000039865">
    <property type="component" value="Unassembled WGS sequence"/>
</dbReference>
<feature type="compositionally biased region" description="Polar residues" evidence="3">
    <location>
        <begin position="551"/>
        <end position="567"/>
    </location>
</feature>
<feature type="transmembrane region" description="Helical" evidence="4">
    <location>
        <begin position="977"/>
        <end position="997"/>
    </location>
</feature>
<keyword evidence="7" id="KW-1185">Reference proteome</keyword>
<dbReference type="SUPFAM" id="SSF53474">
    <property type="entry name" value="alpha/beta-Hydrolases"/>
    <property type="match status" value="1"/>
</dbReference>
<keyword evidence="4" id="KW-1133">Transmembrane helix</keyword>
<dbReference type="GO" id="GO:0004806">
    <property type="term" value="F:triacylglycerol lipase activity"/>
    <property type="evidence" value="ECO:0007669"/>
    <property type="project" value="TreeGrafter"/>
</dbReference>
<evidence type="ECO:0000256" key="2">
    <source>
        <dbReference type="ARBA" id="ARBA00022801"/>
    </source>
</evidence>
<accession>A0A078A6M4</accession>